<sequence length="160" mass="18373">MNETIEARVQKLEDIEALRRLKADYTWFLDHKQWDEWKRCFSSDFVFEVAGNRLPLDEFVAFVSRNLQPLITSHQLHQFKVEFASATAASGVWWLRDHLSHPGNGSEFRGRAYYHETYVKESDGWKISGSVLEYVSSEGYVFTTGPDNGMAVGLTLPPLP</sequence>
<evidence type="ECO:0000313" key="3">
    <source>
        <dbReference type="Proteomes" id="UP000600365"/>
    </source>
</evidence>
<proteinExistence type="predicted"/>
<dbReference type="SUPFAM" id="SSF54427">
    <property type="entry name" value="NTF2-like"/>
    <property type="match status" value="1"/>
</dbReference>
<name>A0A917Y0B9_9ACTN</name>
<protein>
    <recommendedName>
        <fullName evidence="1">SnoaL-like domain-containing protein</fullName>
    </recommendedName>
</protein>
<gene>
    <name evidence="2" type="ORF">GCM10011579_029080</name>
</gene>
<comment type="caution">
    <text evidence="2">The sequence shown here is derived from an EMBL/GenBank/DDBJ whole genome shotgun (WGS) entry which is preliminary data.</text>
</comment>
<dbReference type="EMBL" id="BMMM01000004">
    <property type="protein sequence ID" value="GGN62188.1"/>
    <property type="molecule type" value="Genomic_DNA"/>
</dbReference>
<feature type="domain" description="SnoaL-like" evidence="1">
    <location>
        <begin position="10"/>
        <end position="128"/>
    </location>
</feature>
<evidence type="ECO:0000313" key="2">
    <source>
        <dbReference type="EMBL" id="GGN62188.1"/>
    </source>
</evidence>
<dbReference type="InterPro" id="IPR037401">
    <property type="entry name" value="SnoaL-like"/>
</dbReference>
<organism evidence="2 3">
    <name type="scientific">Streptomyces albiflavescens</name>
    <dbReference type="NCBI Taxonomy" id="1623582"/>
    <lineage>
        <taxon>Bacteria</taxon>
        <taxon>Bacillati</taxon>
        <taxon>Actinomycetota</taxon>
        <taxon>Actinomycetes</taxon>
        <taxon>Kitasatosporales</taxon>
        <taxon>Streptomycetaceae</taxon>
        <taxon>Streptomyces</taxon>
    </lineage>
</organism>
<dbReference type="Pfam" id="PF13577">
    <property type="entry name" value="SnoaL_4"/>
    <property type="match status" value="1"/>
</dbReference>
<dbReference type="AlphaFoldDB" id="A0A917Y0B9"/>
<dbReference type="Proteomes" id="UP000600365">
    <property type="component" value="Unassembled WGS sequence"/>
</dbReference>
<dbReference type="RefSeq" id="WP_189186359.1">
    <property type="nucleotide sequence ID" value="NZ_BMMM01000004.1"/>
</dbReference>
<keyword evidence="3" id="KW-1185">Reference proteome</keyword>
<reference evidence="2 3" key="1">
    <citation type="journal article" date="2014" name="Int. J. Syst. Evol. Microbiol.">
        <title>Complete genome sequence of Corynebacterium casei LMG S-19264T (=DSM 44701T), isolated from a smear-ripened cheese.</title>
        <authorList>
            <consortium name="US DOE Joint Genome Institute (JGI-PGF)"/>
            <person name="Walter F."/>
            <person name="Albersmeier A."/>
            <person name="Kalinowski J."/>
            <person name="Ruckert C."/>
        </authorList>
    </citation>
    <scope>NUCLEOTIDE SEQUENCE [LARGE SCALE GENOMIC DNA]</scope>
    <source>
        <strain evidence="2 3">CGMCC 4.7111</strain>
    </source>
</reference>
<dbReference type="Gene3D" id="3.10.450.50">
    <property type="match status" value="1"/>
</dbReference>
<dbReference type="InterPro" id="IPR032710">
    <property type="entry name" value="NTF2-like_dom_sf"/>
</dbReference>
<evidence type="ECO:0000259" key="1">
    <source>
        <dbReference type="Pfam" id="PF13577"/>
    </source>
</evidence>
<accession>A0A917Y0B9</accession>